<dbReference type="SUPFAM" id="SSF90123">
    <property type="entry name" value="ABC transporter transmembrane region"/>
    <property type="match status" value="1"/>
</dbReference>
<dbReference type="GO" id="GO:0006508">
    <property type="term" value="P:proteolysis"/>
    <property type="evidence" value="ECO:0007669"/>
    <property type="project" value="InterPro"/>
</dbReference>
<proteinExistence type="predicted"/>
<sequence>MTYTRPSLQDFLSNTLPFQHLPPNLRDSLVEQGRLVRYGVGDSILGDESLPYYVWVVLEGRIRLLGLDPLTQKNFTLQLLGPGEMLGWPGLLRRSACEIAIASEPSICLILPAQTFLNLYQDHPPFAAHFQETVAAAELCSLLRPQVQQHSRSGLNLKQLVTELLTQAQVRYLPPDAVPLPVLDPACTWFVSSIPSNGRPLPDAPLDLQHPDTLDHLRQGLTAPLRLVGIANFWMDPQLPDVIESPVPIAIDSLPILSPPEVQQLPSSSDPYVHNLQPRSNRTYPHVQGRGTLDGTLACFQMVAEYLEVRFRREPLRRVLQDQLNRTGSLTLVLCGQVAEMMGIKAQLVKVPGEVLPRVQTPALVSWDDGFAVLYEANKHELVLGVPELGIIRRKPQDFLKTWGSEGEVLLLQATRSTPQQKFGLQWFWPIIQRYKGVLALVFIASLFIQLFGLANPLIIQVIIDRVIVKNSTDTLQVLGFFLVVVALFEAVLTYLRGYLFSDTTNRIDMALGSAIIDHLLRLPLNYFDRRPVGELSSRVNELEGIRQFLTGTALTVVLDAVSSVIYVVVMMLYSPKLTAASLATIPLFVLLTAIFAPIIQRQLRTKAERNAQTQSHLVEVVSGIQTVKAQNVELRARWRWQELYGKYVSAGFKTVQTATFSSAASGFLNKLSGLIVLWYGAYLVLNDELTLGQLIAFRIIAGYVTGPV</sequence>
<dbReference type="PANTHER" id="PTHR43394:SF1">
    <property type="entry name" value="ATP-BINDING CASSETTE SUB-FAMILY B MEMBER 10, MITOCHONDRIAL"/>
    <property type="match status" value="1"/>
</dbReference>
<dbReference type="InterPro" id="IPR011527">
    <property type="entry name" value="ABC1_TM_dom"/>
</dbReference>
<dbReference type="SUPFAM" id="SSF51206">
    <property type="entry name" value="cAMP-binding domain-like"/>
    <property type="match status" value="1"/>
</dbReference>
<dbReference type="CDD" id="cd02259">
    <property type="entry name" value="Peptidase_C39_like"/>
    <property type="match status" value="1"/>
</dbReference>
<dbReference type="PANTHER" id="PTHR43394">
    <property type="entry name" value="ATP-DEPENDENT PERMEASE MDL1, MITOCHONDRIAL"/>
    <property type="match status" value="1"/>
</dbReference>
<dbReference type="InterPro" id="IPR014710">
    <property type="entry name" value="RmlC-like_jellyroll"/>
</dbReference>
<dbReference type="InterPro" id="IPR000595">
    <property type="entry name" value="cNMP-bd_dom"/>
</dbReference>
<protein>
    <submittedName>
        <fullName evidence="10">Peptidase C39</fullName>
    </submittedName>
</protein>
<feature type="non-terminal residue" evidence="10">
    <location>
        <position position="709"/>
    </location>
</feature>
<evidence type="ECO:0000259" key="9">
    <source>
        <dbReference type="PROSITE" id="PS50990"/>
    </source>
</evidence>
<feature type="transmembrane region" description="Helical" evidence="6">
    <location>
        <begin position="476"/>
        <end position="496"/>
    </location>
</feature>
<dbReference type="PROSITE" id="PS50042">
    <property type="entry name" value="CNMP_BINDING_3"/>
    <property type="match status" value="1"/>
</dbReference>
<dbReference type="Pfam" id="PF03412">
    <property type="entry name" value="Peptidase_C39"/>
    <property type="match status" value="1"/>
</dbReference>
<evidence type="ECO:0000256" key="6">
    <source>
        <dbReference type="SAM" id="Phobius"/>
    </source>
</evidence>
<evidence type="ECO:0000256" key="2">
    <source>
        <dbReference type="ARBA" id="ARBA00022692"/>
    </source>
</evidence>
<comment type="subcellular location">
    <subcellularLocation>
        <location evidence="1">Cell membrane</location>
        <topology evidence="1">Multi-pass membrane protein</topology>
    </subcellularLocation>
</comment>
<evidence type="ECO:0000256" key="4">
    <source>
        <dbReference type="ARBA" id="ARBA00022989"/>
    </source>
</evidence>
<organism evidence="10 11">
    <name type="scientific">Prochlorothrix hollandica PCC 9006 = CALU 1027</name>
    <dbReference type="NCBI Taxonomy" id="317619"/>
    <lineage>
        <taxon>Bacteria</taxon>
        <taxon>Bacillati</taxon>
        <taxon>Cyanobacteriota</taxon>
        <taxon>Cyanophyceae</taxon>
        <taxon>Prochlorotrichales</taxon>
        <taxon>Prochlorotrichaceae</taxon>
        <taxon>Prochlorothrix</taxon>
    </lineage>
</organism>
<dbReference type="AlphaFoldDB" id="A0A0M2PY59"/>
<evidence type="ECO:0000259" key="7">
    <source>
        <dbReference type="PROSITE" id="PS50042"/>
    </source>
</evidence>
<dbReference type="PROSITE" id="PS50990">
    <property type="entry name" value="PEPTIDASE_C39"/>
    <property type="match status" value="1"/>
</dbReference>
<dbReference type="InterPro" id="IPR039421">
    <property type="entry name" value="Type_1_exporter"/>
</dbReference>
<dbReference type="STRING" id="317619.GCA_000332315_03890"/>
<dbReference type="GO" id="GO:0015421">
    <property type="term" value="F:ABC-type oligopeptide transporter activity"/>
    <property type="evidence" value="ECO:0007669"/>
    <property type="project" value="TreeGrafter"/>
</dbReference>
<dbReference type="GO" id="GO:0005886">
    <property type="term" value="C:plasma membrane"/>
    <property type="evidence" value="ECO:0007669"/>
    <property type="project" value="UniProtKB-SubCell"/>
</dbReference>
<dbReference type="GO" id="GO:0008233">
    <property type="term" value="F:peptidase activity"/>
    <property type="evidence" value="ECO:0007669"/>
    <property type="project" value="InterPro"/>
</dbReference>
<dbReference type="CDD" id="cd18782">
    <property type="entry name" value="ABC_6TM_PrtD_LapB_HlyB_like"/>
    <property type="match status" value="1"/>
</dbReference>
<evidence type="ECO:0000256" key="5">
    <source>
        <dbReference type="ARBA" id="ARBA00023136"/>
    </source>
</evidence>
<dbReference type="Pfam" id="PF00664">
    <property type="entry name" value="ABC_membrane"/>
    <property type="match status" value="1"/>
</dbReference>
<dbReference type="Pfam" id="PF00027">
    <property type="entry name" value="cNMP_binding"/>
    <property type="match status" value="1"/>
</dbReference>
<dbReference type="InterPro" id="IPR036640">
    <property type="entry name" value="ABC1_TM_sf"/>
</dbReference>
<dbReference type="InterPro" id="IPR018490">
    <property type="entry name" value="cNMP-bd_dom_sf"/>
</dbReference>
<dbReference type="CDD" id="cd00038">
    <property type="entry name" value="CAP_ED"/>
    <property type="match status" value="1"/>
</dbReference>
<reference evidence="10" key="1">
    <citation type="submission" date="2012-04" db="EMBL/GenBank/DDBJ databases">
        <authorList>
            <person name="Borisov I.G."/>
            <person name="Ivanikova N.V."/>
            <person name="Pinevich A.V."/>
        </authorList>
    </citation>
    <scope>NUCLEOTIDE SEQUENCE</scope>
    <source>
        <strain evidence="10">CALU 1027</strain>
    </source>
</reference>
<keyword evidence="5 6" id="KW-0472">Membrane</keyword>
<evidence type="ECO:0000256" key="1">
    <source>
        <dbReference type="ARBA" id="ARBA00004651"/>
    </source>
</evidence>
<dbReference type="Gene3D" id="2.60.120.10">
    <property type="entry name" value="Jelly Rolls"/>
    <property type="match status" value="1"/>
</dbReference>
<accession>A0A0M2PY59</accession>
<dbReference type="GO" id="GO:0005524">
    <property type="term" value="F:ATP binding"/>
    <property type="evidence" value="ECO:0007669"/>
    <property type="project" value="InterPro"/>
</dbReference>
<feature type="domain" description="Cyclic nucleotide-binding" evidence="7">
    <location>
        <begin position="17"/>
        <end position="92"/>
    </location>
</feature>
<dbReference type="SMART" id="SM00100">
    <property type="entry name" value="cNMP"/>
    <property type="match status" value="1"/>
</dbReference>
<dbReference type="EMBL" id="AJTX02000002">
    <property type="protein sequence ID" value="KKJ01366.1"/>
    <property type="molecule type" value="Genomic_DNA"/>
</dbReference>
<evidence type="ECO:0000256" key="3">
    <source>
        <dbReference type="ARBA" id="ARBA00022801"/>
    </source>
</evidence>
<feature type="transmembrane region" description="Helical" evidence="6">
    <location>
        <begin position="438"/>
        <end position="464"/>
    </location>
</feature>
<dbReference type="Proteomes" id="UP000034681">
    <property type="component" value="Unassembled WGS sequence"/>
</dbReference>
<comment type="caution">
    <text evidence="10">The sequence shown here is derived from an EMBL/GenBank/DDBJ whole genome shotgun (WGS) entry which is preliminary data.</text>
</comment>
<keyword evidence="3" id="KW-0378">Hydrolase</keyword>
<evidence type="ECO:0000259" key="8">
    <source>
        <dbReference type="PROSITE" id="PS50929"/>
    </source>
</evidence>
<keyword evidence="11" id="KW-1185">Reference proteome</keyword>
<feature type="transmembrane region" description="Helical" evidence="6">
    <location>
        <begin position="580"/>
        <end position="600"/>
    </location>
</feature>
<dbReference type="InterPro" id="IPR005074">
    <property type="entry name" value="Peptidase_C39"/>
</dbReference>
<name>A0A0M2PY59_PROHO</name>
<keyword evidence="2 6" id="KW-0812">Transmembrane</keyword>
<feature type="transmembrane region" description="Helical" evidence="6">
    <location>
        <begin position="549"/>
        <end position="574"/>
    </location>
</feature>
<evidence type="ECO:0000313" key="10">
    <source>
        <dbReference type="EMBL" id="KKJ01366.1"/>
    </source>
</evidence>
<feature type="domain" description="ABC transmembrane type-1" evidence="8">
    <location>
        <begin position="440"/>
        <end position="709"/>
    </location>
</feature>
<feature type="domain" description="Peptidase C39" evidence="9">
    <location>
        <begin position="288"/>
        <end position="410"/>
    </location>
</feature>
<dbReference type="Gene3D" id="3.90.70.10">
    <property type="entry name" value="Cysteine proteinases"/>
    <property type="match status" value="1"/>
</dbReference>
<keyword evidence="4 6" id="KW-1133">Transmembrane helix</keyword>
<dbReference type="Gene3D" id="1.20.1560.10">
    <property type="entry name" value="ABC transporter type 1, transmembrane domain"/>
    <property type="match status" value="1"/>
</dbReference>
<gene>
    <name evidence="10" type="ORF">PROH_03175</name>
</gene>
<dbReference type="PROSITE" id="PS50929">
    <property type="entry name" value="ABC_TM1F"/>
    <property type="match status" value="1"/>
</dbReference>
<dbReference type="eggNOG" id="COG2274">
    <property type="taxonomic scope" value="Bacteria"/>
</dbReference>
<evidence type="ECO:0000313" key="11">
    <source>
        <dbReference type="Proteomes" id="UP000034681"/>
    </source>
</evidence>